<evidence type="ECO:0000256" key="8">
    <source>
        <dbReference type="SAM" id="Coils"/>
    </source>
</evidence>
<evidence type="ECO:0000256" key="5">
    <source>
        <dbReference type="ARBA" id="ARBA00023054"/>
    </source>
</evidence>
<dbReference type="GeneID" id="5890919"/>
<evidence type="ECO:0000256" key="3">
    <source>
        <dbReference type="ARBA" id="ARBA00022491"/>
    </source>
</evidence>
<dbReference type="Proteomes" id="UP000001357">
    <property type="component" value="Unassembled WGS sequence"/>
</dbReference>
<accession>A9UYV1</accession>
<evidence type="ECO:0000256" key="4">
    <source>
        <dbReference type="ARBA" id="ARBA00023015"/>
    </source>
</evidence>
<dbReference type="AlphaFoldDB" id="A9UYV1"/>
<keyword evidence="6" id="KW-0804">Transcription</keyword>
<keyword evidence="7" id="KW-0539">Nucleus</keyword>
<dbReference type="InParanoid" id="A9UYV1"/>
<organism evidence="10 11">
    <name type="scientific">Monosiga brevicollis</name>
    <name type="common">Choanoflagellate</name>
    <dbReference type="NCBI Taxonomy" id="81824"/>
    <lineage>
        <taxon>Eukaryota</taxon>
        <taxon>Choanoflagellata</taxon>
        <taxon>Craspedida</taxon>
        <taxon>Salpingoecidae</taxon>
        <taxon>Monosiga</taxon>
    </lineage>
</organism>
<proteinExistence type="inferred from homology"/>
<dbReference type="GO" id="GO:0000122">
    <property type="term" value="P:negative regulation of transcription by RNA polymerase II"/>
    <property type="evidence" value="ECO:0007669"/>
    <property type="project" value="InterPro"/>
</dbReference>
<comment type="similarity">
    <text evidence="2">Belongs to the HEXIM family.</text>
</comment>
<keyword evidence="5 8" id="KW-0175">Coiled coil</keyword>
<dbReference type="GO" id="GO:0005634">
    <property type="term" value="C:nucleus"/>
    <property type="evidence" value="ECO:0007669"/>
    <property type="project" value="UniProtKB-SubCell"/>
</dbReference>
<feature type="compositionally biased region" description="Basic and acidic residues" evidence="9">
    <location>
        <begin position="78"/>
        <end position="94"/>
    </location>
</feature>
<keyword evidence="3" id="KW-0678">Repressor</keyword>
<evidence type="ECO:0000313" key="11">
    <source>
        <dbReference type="Proteomes" id="UP000001357"/>
    </source>
</evidence>
<evidence type="ECO:0000256" key="7">
    <source>
        <dbReference type="ARBA" id="ARBA00023242"/>
    </source>
</evidence>
<evidence type="ECO:0000256" key="1">
    <source>
        <dbReference type="ARBA" id="ARBA00004123"/>
    </source>
</evidence>
<sequence length="259" mass="28733">MADVQSQVAPATTAAPAVTATPAPPQDAQASTNNNPGDSTLPPAPAQGSATKKKTRRGTRGARRNRKGHWRPYSELTWEERRDLELRDAAKYDQPEETQEVLVEQPRRKRAKRRGASSTHKHGDQTRTDGEGNNSKSGKRKSGPTTETMLVPAAPRLTAGVIMEEREARADAAIFDPEALENDELDFEQMLQDRHSDGSTTEDEFDEELTNTLFEDLEGLSRQELMARIVDQDTQIARLKQRVAQLATRRSPDSMDSTS</sequence>
<dbReference type="KEGG" id="mbr:MONBRDRAFT_36988"/>
<evidence type="ECO:0000256" key="2">
    <source>
        <dbReference type="ARBA" id="ARBA00008409"/>
    </source>
</evidence>
<evidence type="ECO:0000256" key="9">
    <source>
        <dbReference type="SAM" id="MobiDB-lite"/>
    </source>
</evidence>
<dbReference type="GO" id="GO:0005737">
    <property type="term" value="C:cytoplasm"/>
    <property type="evidence" value="ECO:0007669"/>
    <property type="project" value="InterPro"/>
</dbReference>
<dbReference type="GO" id="GO:0004861">
    <property type="term" value="F:cyclin-dependent protein serine/threonine kinase inhibitor activity"/>
    <property type="evidence" value="ECO:0007669"/>
    <property type="project" value="InterPro"/>
</dbReference>
<feature type="compositionally biased region" description="Basic residues" evidence="9">
    <location>
        <begin position="51"/>
        <end position="70"/>
    </location>
</feature>
<protein>
    <submittedName>
        <fullName evidence="10">Uncharacterized protein</fullName>
    </submittedName>
</protein>
<dbReference type="GO" id="GO:0017069">
    <property type="term" value="F:snRNA binding"/>
    <property type="evidence" value="ECO:0007669"/>
    <property type="project" value="InterPro"/>
</dbReference>
<feature type="region of interest" description="Disordered" evidence="9">
    <location>
        <begin position="1"/>
        <end position="158"/>
    </location>
</feature>
<gene>
    <name evidence="10" type="ORF">MONBRDRAFT_36988</name>
</gene>
<dbReference type="InterPro" id="IPR024872">
    <property type="entry name" value="HEXIM"/>
</dbReference>
<evidence type="ECO:0000256" key="6">
    <source>
        <dbReference type="ARBA" id="ARBA00023163"/>
    </source>
</evidence>
<keyword evidence="11" id="KW-1185">Reference proteome</keyword>
<reference evidence="10 11" key="1">
    <citation type="journal article" date="2008" name="Nature">
        <title>The genome of the choanoflagellate Monosiga brevicollis and the origin of metazoans.</title>
        <authorList>
            <consortium name="JGI Sequencing"/>
            <person name="King N."/>
            <person name="Westbrook M.J."/>
            <person name="Young S.L."/>
            <person name="Kuo A."/>
            <person name="Abedin M."/>
            <person name="Chapman J."/>
            <person name="Fairclough S."/>
            <person name="Hellsten U."/>
            <person name="Isogai Y."/>
            <person name="Letunic I."/>
            <person name="Marr M."/>
            <person name="Pincus D."/>
            <person name="Putnam N."/>
            <person name="Rokas A."/>
            <person name="Wright K.J."/>
            <person name="Zuzow R."/>
            <person name="Dirks W."/>
            <person name="Good M."/>
            <person name="Goodstein D."/>
            <person name="Lemons D."/>
            <person name="Li W."/>
            <person name="Lyons J.B."/>
            <person name="Morris A."/>
            <person name="Nichols S."/>
            <person name="Richter D.J."/>
            <person name="Salamov A."/>
            <person name="Bork P."/>
            <person name="Lim W.A."/>
            <person name="Manning G."/>
            <person name="Miller W.T."/>
            <person name="McGinnis W."/>
            <person name="Shapiro H."/>
            <person name="Tjian R."/>
            <person name="Grigoriev I.V."/>
            <person name="Rokhsar D."/>
        </authorList>
    </citation>
    <scope>NUCLEOTIDE SEQUENCE [LARGE SCALE GENOMIC DNA]</scope>
    <source>
        <strain evidence="11">MX1 / ATCC 50154</strain>
    </source>
</reference>
<evidence type="ECO:0000313" key="10">
    <source>
        <dbReference type="EMBL" id="EDQ89524.1"/>
    </source>
</evidence>
<dbReference type="EMBL" id="CH991550">
    <property type="protein sequence ID" value="EDQ89524.1"/>
    <property type="molecule type" value="Genomic_DNA"/>
</dbReference>
<dbReference type="PANTHER" id="PTHR13469:SF8">
    <property type="entry name" value="HEXIM P-TEFB COMPLEX SUBUNIT 1"/>
    <property type="match status" value="1"/>
</dbReference>
<dbReference type="PANTHER" id="PTHR13469">
    <property type="entry name" value="HEXAMETHYLENE BISACETAMIDE INDUCIBLE 1"/>
    <property type="match status" value="1"/>
</dbReference>
<name>A9UYV1_MONBE</name>
<feature type="compositionally biased region" description="Basic and acidic residues" evidence="9">
    <location>
        <begin position="121"/>
        <end position="130"/>
    </location>
</feature>
<dbReference type="RefSeq" id="XP_001745553.1">
    <property type="nucleotide sequence ID" value="XM_001745501.1"/>
</dbReference>
<comment type="subcellular location">
    <subcellularLocation>
        <location evidence="1">Nucleus</location>
    </subcellularLocation>
</comment>
<feature type="coiled-coil region" evidence="8">
    <location>
        <begin position="222"/>
        <end position="249"/>
    </location>
</feature>
<keyword evidence="4" id="KW-0805">Transcription regulation</keyword>
<feature type="compositionally biased region" description="Low complexity" evidence="9">
    <location>
        <begin position="1"/>
        <end position="32"/>
    </location>
</feature>